<organism evidence="1 2">
    <name type="scientific">Amylolactobacillus amylotrophicus DSM 20534</name>
    <dbReference type="NCBI Taxonomy" id="1423722"/>
    <lineage>
        <taxon>Bacteria</taxon>
        <taxon>Bacillati</taxon>
        <taxon>Bacillota</taxon>
        <taxon>Bacilli</taxon>
        <taxon>Lactobacillales</taxon>
        <taxon>Lactobacillaceae</taxon>
        <taxon>Amylolactobacillus</taxon>
    </lineage>
</organism>
<dbReference type="SUPFAM" id="SSF52833">
    <property type="entry name" value="Thioredoxin-like"/>
    <property type="match status" value="1"/>
</dbReference>
<dbReference type="GO" id="GO:0016853">
    <property type="term" value="F:isomerase activity"/>
    <property type="evidence" value="ECO:0007669"/>
    <property type="project" value="UniProtKB-KW"/>
</dbReference>
<dbReference type="Proteomes" id="UP000050909">
    <property type="component" value="Unassembled WGS sequence"/>
</dbReference>
<evidence type="ECO:0000313" key="1">
    <source>
        <dbReference type="EMBL" id="KRK38827.1"/>
    </source>
</evidence>
<name>A0A0R1GWW1_9LACO</name>
<proteinExistence type="predicted"/>
<dbReference type="PATRIC" id="fig|1423722.3.peg.528"/>
<dbReference type="EMBL" id="AZCV01000001">
    <property type="protein sequence ID" value="KRK38827.1"/>
    <property type="molecule type" value="Genomic_DNA"/>
</dbReference>
<dbReference type="AlphaFoldDB" id="A0A0R1GWW1"/>
<gene>
    <name evidence="1" type="ORF">FC62_GL000519</name>
</gene>
<sequence length="210" mass="23936">MIEIFLFVNPIGVACFKNEQAVIQTIKSTKQEVKYHVIPISNIETIRADIKRRGLSLSSLEVHNEVATATYNALRDYHAVSLFGNKKARRFLLRLQNAINVHHEPYSTNLVHRILSELNINLKAFNANRASRYCKQAMDADFDLATELNVKTTPTTIIFNYEKDDDCGVLIEGLVEPDVLNKIILTQFEANDFATSYNNMQQRYGNLTVL</sequence>
<dbReference type="Pfam" id="PF13743">
    <property type="entry name" value="Thioredoxin_5"/>
    <property type="match status" value="1"/>
</dbReference>
<accession>A0A0R1GWW1</accession>
<keyword evidence="2" id="KW-1185">Reference proteome</keyword>
<dbReference type="InterPro" id="IPR036249">
    <property type="entry name" value="Thioredoxin-like_sf"/>
</dbReference>
<keyword evidence="1" id="KW-0413">Isomerase</keyword>
<comment type="caution">
    <text evidence="1">The sequence shown here is derived from an EMBL/GenBank/DDBJ whole genome shotgun (WGS) entry which is preliminary data.</text>
</comment>
<reference evidence="1 2" key="1">
    <citation type="journal article" date="2015" name="Genome Announc.">
        <title>Expanding the biotechnology potential of lactobacilli through comparative genomics of 213 strains and associated genera.</title>
        <authorList>
            <person name="Sun Z."/>
            <person name="Harris H.M."/>
            <person name="McCann A."/>
            <person name="Guo C."/>
            <person name="Argimon S."/>
            <person name="Zhang W."/>
            <person name="Yang X."/>
            <person name="Jeffery I.B."/>
            <person name="Cooney J.C."/>
            <person name="Kagawa T.F."/>
            <person name="Liu W."/>
            <person name="Song Y."/>
            <person name="Salvetti E."/>
            <person name="Wrobel A."/>
            <person name="Rasinkangas P."/>
            <person name="Parkhill J."/>
            <person name="Rea M.C."/>
            <person name="O'Sullivan O."/>
            <person name="Ritari J."/>
            <person name="Douillard F.P."/>
            <person name="Paul Ross R."/>
            <person name="Yang R."/>
            <person name="Briner A.E."/>
            <person name="Felis G.E."/>
            <person name="de Vos W.M."/>
            <person name="Barrangou R."/>
            <person name="Klaenhammer T.R."/>
            <person name="Caufield P.W."/>
            <person name="Cui Y."/>
            <person name="Zhang H."/>
            <person name="O'Toole P.W."/>
        </authorList>
    </citation>
    <scope>NUCLEOTIDE SEQUENCE [LARGE SCALE GENOMIC DNA]</scope>
    <source>
        <strain evidence="1 2">DSM 20534</strain>
    </source>
</reference>
<protein>
    <submittedName>
        <fullName evidence="1">Dithiol-disulfide isomerase</fullName>
    </submittedName>
</protein>
<dbReference type="RefSeq" id="WP_056945953.1">
    <property type="nucleotide sequence ID" value="NZ_AZCV01000001.1"/>
</dbReference>
<dbReference type="Gene3D" id="3.40.30.10">
    <property type="entry name" value="Glutaredoxin"/>
    <property type="match status" value="1"/>
</dbReference>
<evidence type="ECO:0000313" key="2">
    <source>
        <dbReference type="Proteomes" id="UP000050909"/>
    </source>
</evidence>